<evidence type="ECO:0000256" key="2">
    <source>
        <dbReference type="ARBA" id="ARBA00005183"/>
    </source>
</evidence>
<comment type="catalytic activity">
    <reaction evidence="1">
        <text>D-glucarate = 5-dehydro-4-deoxy-D-glucarate + H2O</text>
        <dbReference type="Rhea" id="RHEA:14573"/>
        <dbReference type="ChEBI" id="CHEBI:15377"/>
        <dbReference type="ChEBI" id="CHEBI:30612"/>
        <dbReference type="ChEBI" id="CHEBI:42819"/>
        <dbReference type="EC" id="4.2.1.40"/>
    </reaction>
</comment>
<dbReference type="PANTHER" id="PTHR48080">
    <property type="entry name" value="D-GALACTONATE DEHYDRATASE-RELATED"/>
    <property type="match status" value="1"/>
</dbReference>
<dbReference type="Proteomes" id="UP001151234">
    <property type="component" value="Unassembled WGS sequence"/>
</dbReference>
<dbReference type="InterPro" id="IPR013342">
    <property type="entry name" value="Mandelate_racemase_C"/>
</dbReference>
<comment type="pathway">
    <text evidence="2">Carbohydrate acid metabolism; D-glucarate degradation; 2,5-dioxopentanoate from D-glucarate: step 1/2.</text>
</comment>
<dbReference type="SUPFAM" id="SSF54826">
    <property type="entry name" value="Enolase N-terminal domain-like"/>
    <property type="match status" value="1"/>
</dbReference>
<dbReference type="EC" id="4.2.1.40" evidence="3"/>
<evidence type="ECO:0000313" key="5">
    <source>
        <dbReference type="EMBL" id="MDA5399709.1"/>
    </source>
</evidence>
<dbReference type="EMBL" id="JAPJZI010000001">
    <property type="protein sequence ID" value="MDA5399709.1"/>
    <property type="molecule type" value="Genomic_DNA"/>
</dbReference>
<dbReference type="GO" id="GO:0008872">
    <property type="term" value="F:glucarate dehydratase activity"/>
    <property type="evidence" value="ECO:0007669"/>
    <property type="project" value="UniProtKB-EC"/>
</dbReference>
<reference evidence="5" key="1">
    <citation type="submission" date="2022-11" db="EMBL/GenBank/DDBJ databases">
        <title>Draft genome sequence of Hoeflea poritis E7-10 and Hoeflea prorocentri PM5-8, separated from scleractinian coral Porites lutea and marine dinoflagellate.</title>
        <authorList>
            <person name="Zhang G."/>
            <person name="Wei Q."/>
            <person name="Cai L."/>
        </authorList>
    </citation>
    <scope>NUCLEOTIDE SEQUENCE</scope>
    <source>
        <strain evidence="5">PM5-8</strain>
    </source>
</reference>
<dbReference type="InterPro" id="IPR034593">
    <property type="entry name" value="DgoD-like"/>
</dbReference>
<dbReference type="Pfam" id="PF02746">
    <property type="entry name" value="MR_MLE_N"/>
    <property type="match status" value="1"/>
</dbReference>
<dbReference type="Pfam" id="PF13378">
    <property type="entry name" value="MR_MLE_C"/>
    <property type="match status" value="1"/>
</dbReference>
<proteinExistence type="predicted"/>
<dbReference type="SFLD" id="SFLDS00001">
    <property type="entry name" value="Enolase"/>
    <property type="match status" value="1"/>
</dbReference>
<dbReference type="RefSeq" id="WP_267991130.1">
    <property type="nucleotide sequence ID" value="NZ_JAPJZI010000001.1"/>
</dbReference>
<keyword evidence="6" id="KW-1185">Reference proteome</keyword>
<evidence type="ECO:0000313" key="6">
    <source>
        <dbReference type="Proteomes" id="UP001151234"/>
    </source>
</evidence>
<dbReference type="PANTHER" id="PTHR48080:SF4">
    <property type="entry name" value="GLUCARATE DEHYDRATASE"/>
    <property type="match status" value="1"/>
</dbReference>
<comment type="caution">
    <text evidence="5">The sequence shown here is derived from an EMBL/GenBank/DDBJ whole genome shotgun (WGS) entry which is preliminary data.</text>
</comment>
<dbReference type="InterPro" id="IPR029017">
    <property type="entry name" value="Enolase-like_N"/>
</dbReference>
<dbReference type="SMART" id="SM00922">
    <property type="entry name" value="MR_MLE"/>
    <property type="match status" value="1"/>
</dbReference>
<dbReference type="AlphaFoldDB" id="A0A9X3UJP9"/>
<feature type="domain" description="Mandelate racemase/muconate lactonizing enzyme C-terminal" evidence="4">
    <location>
        <begin position="165"/>
        <end position="266"/>
    </location>
</feature>
<gene>
    <name evidence="5" type="ORF">OQ273_14095</name>
</gene>
<sequence length="402" mass="43754">MADQFLATEDHSSEQHKGVAISKIELFLFDEDVRGVAFDVHSGGIDKPEAESQRRRFGIVVTTKDGRSGEYIGGRPHIWMQARFLAEQVLGMNALGREHIYEVSRRHLRKEDRIGACALDNALWDLAGKTAGVPVARLLGGNVESRLPAYASTWFGGDEGGLSSPEQFGDFAEECLELGYLGFKMHGWTDGQTARDIAAIQELGQRLGGRMSLMYDSACHLKTFGDALLVGKACDRAEFFWCEDPYSDGGLSAHAHRRLRQMIKTPILLGEHVRGVEAMANLVAADGTDFIRADPDLDIGITGTMKIAALAEAFGLDVELHGCGPAHRHCMSAIRNTNFYELGLVGPSRGGPVTSIYACDYSDALDSVGDDGCFAVPKGPGLGVVYDWEQVRANLVKHVVIQ</sequence>
<organism evidence="5 6">
    <name type="scientific">Hoeflea prorocentri</name>
    <dbReference type="NCBI Taxonomy" id="1922333"/>
    <lineage>
        <taxon>Bacteria</taxon>
        <taxon>Pseudomonadati</taxon>
        <taxon>Pseudomonadota</taxon>
        <taxon>Alphaproteobacteria</taxon>
        <taxon>Hyphomicrobiales</taxon>
        <taxon>Rhizobiaceae</taxon>
        <taxon>Hoeflea</taxon>
    </lineage>
</organism>
<evidence type="ECO:0000259" key="4">
    <source>
        <dbReference type="SMART" id="SM00922"/>
    </source>
</evidence>
<evidence type="ECO:0000256" key="1">
    <source>
        <dbReference type="ARBA" id="ARBA00001426"/>
    </source>
</evidence>
<dbReference type="InterPro" id="IPR036849">
    <property type="entry name" value="Enolase-like_C_sf"/>
</dbReference>
<name>A0A9X3UJP9_9HYPH</name>
<dbReference type="SUPFAM" id="SSF51604">
    <property type="entry name" value="Enolase C-terminal domain-like"/>
    <property type="match status" value="1"/>
</dbReference>
<accession>A0A9X3UJP9</accession>
<dbReference type="Gene3D" id="3.30.390.10">
    <property type="entry name" value="Enolase-like, N-terminal domain"/>
    <property type="match status" value="1"/>
</dbReference>
<protein>
    <recommendedName>
        <fullName evidence="3">glucarate dehydratase</fullName>
        <ecNumber evidence="3">4.2.1.40</ecNumber>
    </recommendedName>
</protein>
<evidence type="ECO:0000256" key="3">
    <source>
        <dbReference type="ARBA" id="ARBA00011973"/>
    </source>
</evidence>
<dbReference type="Gene3D" id="3.20.20.120">
    <property type="entry name" value="Enolase-like C-terminal domain"/>
    <property type="match status" value="1"/>
</dbReference>
<dbReference type="InterPro" id="IPR029065">
    <property type="entry name" value="Enolase_C-like"/>
</dbReference>
<dbReference type="InterPro" id="IPR013341">
    <property type="entry name" value="Mandelate_racemase_N_dom"/>
</dbReference>